<protein>
    <recommendedName>
        <fullName evidence="3">Cytidyltransferase-like domain-containing protein</fullName>
    </recommendedName>
</protein>
<dbReference type="PANTHER" id="PTHR43793:SF1">
    <property type="entry name" value="FAD SYNTHASE"/>
    <property type="match status" value="1"/>
</dbReference>
<sequence>MKTVLVFGTFDTIHPGHIDFFQQARRYGDHLVVGIARDQTVKKVKGRIPGNREFDRKNMVGALRLVDQVLLGSHSDQMYLIRKVKPAVVCLGYDQQVFVDQLRSVFPKLKVVRLKSYKPRIYKSSKLRQL</sequence>
<accession>A0A1G1Y723</accession>
<organism evidence="4 5">
    <name type="scientific">Candidatus Buchananbacteria bacterium RIFCSPHIGHO2_01_FULL_47_11b</name>
    <dbReference type="NCBI Taxonomy" id="1797537"/>
    <lineage>
        <taxon>Bacteria</taxon>
        <taxon>Candidatus Buchananiibacteriota</taxon>
    </lineage>
</organism>
<keyword evidence="1" id="KW-0808">Transferase</keyword>
<evidence type="ECO:0000259" key="3">
    <source>
        <dbReference type="Pfam" id="PF01467"/>
    </source>
</evidence>
<dbReference type="GO" id="GO:0016779">
    <property type="term" value="F:nucleotidyltransferase activity"/>
    <property type="evidence" value="ECO:0007669"/>
    <property type="project" value="UniProtKB-KW"/>
</dbReference>
<evidence type="ECO:0000313" key="4">
    <source>
        <dbReference type="EMBL" id="OGY48155.1"/>
    </source>
</evidence>
<comment type="caution">
    <text evidence="4">The sequence shown here is derived from an EMBL/GenBank/DDBJ whole genome shotgun (WGS) entry which is preliminary data.</text>
</comment>
<feature type="domain" description="Cytidyltransferase-like" evidence="3">
    <location>
        <begin position="6"/>
        <end position="114"/>
    </location>
</feature>
<dbReference type="AlphaFoldDB" id="A0A1G1Y723"/>
<dbReference type="PANTHER" id="PTHR43793">
    <property type="entry name" value="FAD SYNTHASE"/>
    <property type="match status" value="1"/>
</dbReference>
<gene>
    <name evidence="4" type="ORF">A2840_02230</name>
</gene>
<dbReference type="NCBIfam" id="TIGR00125">
    <property type="entry name" value="cyt_tran_rel"/>
    <property type="match status" value="1"/>
</dbReference>
<keyword evidence="2" id="KW-0548">Nucleotidyltransferase</keyword>
<evidence type="ECO:0000256" key="2">
    <source>
        <dbReference type="ARBA" id="ARBA00022695"/>
    </source>
</evidence>
<evidence type="ECO:0000313" key="5">
    <source>
        <dbReference type="Proteomes" id="UP000178385"/>
    </source>
</evidence>
<dbReference type="SUPFAM" id="SSF52374">
    <property type="entry name" value="Nucleotidylyl transferase"/>
    <property type="match status" value="1"/>
</dbReference>
<dbReference type="InterPro" id="IPR004821">
    <property type="entry name" value="Cyt_trans-like"/>
</dbReference>
<proteinExistence type="predicted"/>
<dbReference type="InterPro" id="IPR050385">
    <property type="entry name" value="Archaeal_FAD_synthase"/>
</dbReference>
<evidence type="ECO:0000256" key="1">
    <source>
        <dbReference type="ARBA" id="ARBA00022679"/>
    </source>
</evidence>
<name>A0A1G1Y723_9BACT</name>
<reference evidence="4 5" key="1">
    <citation type="journal article" date="2016" name="Nat. Commun.">
        <title>Thousands of microbial genomes shed light on interconnected biogeochemical processes in an aquifer system.</title>
        <authorList>
            <person name="Anantharaman K."/>
            <person name="Brown C.T."/>
            <person name="Hug L.A."/>
            <person name="Sharon I."/>
            <person name="Castelle C.J."/>
            <person name="Probst A.J."/>
            <person name="Thomas B.C."/>
            <person name="Singh A."/>
            <person name="Wilkins M.J."/>
            <person name="Karaoz U."/>
            <person name="Brodie E.L."/>
            <person name="Williams K.H."/>
            <person name="Hubbard S.S."/>
            <person name="Banfield J.F."/>
        </authorList>
    </citation>
    <scope>NUCLEOTIDE SEQUENCE [LARGE SCALE GENOMIC DNA]</scope>
</reference>
<dbReference type="EMBL" id="MHIG01000003">
    <property type="protein sequence ID" value="OGY48155.1"/>
    <property type="molecule type" value="Genomic_DNA"/>
</dbReference>
<dbReference type="Gene3D" id="3.40.50.620">
    <property type="entry name" value="HUPs"/>
    <property type="match status" value="1"/>
</dbReference>
<dbReference type="Proteomes" id="UP000178385">
    <property type="component" value="Unassembled WGS sequence"/>
</dbReference>
<dbReference type="InterPro" id="IPR014729">
    <property type="entry name" value="Rossmann-like_a/b/a_fold"/>
</dbReference>
<dbReference type="Pfam" id="PF01467">
    <property type="entry name" value="CTP_transf_like"/>
    <property type="match status" value="1"/>
</dbReference>